<dbReference type="InterPro" id="IPR044855">
    <property type="entry name" value="CoA-Trfase_III_dom3_sf"/>
</dbReference>
<name>A0ABU3N4K8_9SPHN</name>
<dbReference type="PANTHER" id="PTHR48207">
    <property type="entry name" value="SUCCINATE--HYDROXYMETHYLGLUTARATE COA-TRANSFERASE"/>
    <property type="match status" value="1"/>
</dbReference>
<dbReference type="Pfam" id="PF02515">
    <property type="entry name" value="CoA_transf_3"/>
    <property type="match status" value="1"/>
</dbReference>
<dbReference type="EMBL" id="JALMLT010000002">
    <property type="protein sequence ID" value="MDT8759191.1"/>
    <property type="molecule type" value="Genomic_DNA"/>
</dbReference>
<dbReference type="Gene3D" id="3.30.1540.10">
    <property type="entry name" value="formyl-coa transferase, domain 3"/>
    <property type="match status" value="1"/>
</dbReference>
<gene>
    <name evidence="2" type="ORF">MZO42_10830</name>
</gene>
<reference evidence="2" key="1">
    <citation type="submission" date="2022-04" db="EMBL/GenBank/DDBJ databases">
        <title>Tomato heritable bacteria conferring resistance against bacterial wilt.</title>
        <authorList>
            <person name="Yin J."/>
        </authorList>
    </citation>
    <scope>NUCLEOTIDE SEQUENCE</scope>
    <source>
        <strain evidence="2">Cra20</strain>
    </source>
</reference>
<dbReference type="PANTHER" id="PTHR48207:SF3">
    <property type="entry name" value="SUCCINATE--HYDROXYMETHYLGLUTARATE COA-TRANSFERASE"/>
    <property type="match status" value="1"/>
</dbReference>
<dbReference type="InterPro" id="IPR050483">
    <property type="entry name" value="CoA-transferase_III_domain"/>
</dbReference>
<organism evidence="2">
    <name type="scientific">Sphingomonas psychrotolerans</name>
    <dbReference type="NCBI Taxonomy" id="1327635"/>
    <lineage>
        <taxon>Bacteria</taxon>
        <taxon>Pseudomonadati</taxon>
        <taxon>Pseudomonadota</taxon>
        <taxon>Alphaproteobacteria</taxon>
        <taxon>Sphingomonadales</taxon>
        <taxon>Sphingomonadaceae</taxon>
        <taxon>Sphingomonas</taxon>
    </lineage>
</organism>
<accession>A0ABU3N4K8</accession>
<evidence type="ECO:0000313" key="2">
    <source>
        <dbReference type="EMBL" id="MDT8759191.1"/>
    </source>
</evidence>
<proteinExistence type="predicted"/>
<dbReference type="GO" id="GO:0016740">
    <property type="term" value="F:transferase activity"/>
    <property type="evidence" value="ECO:0007669"/>
    <property type="project" value="UniProtKB-KW"/>
</dbReference>
<comment type="caution">
    <text evidence="2">The sequence shown here is derived from an EMBL/GenBank/DDBJ whole genome shotgun (WGS) entry which is preliminary data.</text>
</comment>
<dbReference type="InterPro" id="IPR003673">
    <property type="entry name" value="CoA-Trfase_fam_III"/>
</dbReference>
<evidence type="ECO:0000256" key="1">
    <source>
        <dbReference type="ARBA" id="ARBA00022679"/>
    </source>
</evidence>
<dbReference type="InterPro" id="IPR023606">
    <property type="entry name" value="CoA-Trfase_III_dom_1_sf"/>
</dbReference>
<keyword evidence="1 2" id="KW-0808">Transferase</keyword>
<dbReference type="Gene3D" id="3.40.50.10540">
    <property type="entry name" value="Crotonobetainyl-coa:carnitine coa-transferase, domain 1"/>
    <property type="match status" value="1"/>
</dbReference>
<protein>
    <submittedName>
        <fullName evidence="2">CoA transferase</fullName>
    </submittedName>
</protein>
<sequence>MSKPLAGIVVADFSHVMAGPYASHLLGLLGAEVIKIESASGDAFRGYGADERLGGMSPAFIAANAGKKSIALDLKDSGDQEIARRIVARADVLLENFRPGVIARLGFAYERVRAFNPEIIFCSVSGYGQDGPYRDWPAIDNIVQATSGMMMLSGGDGDPPMRVGFPIVDTLTGQTAAIAILSALFRRAGGGGGAFIDVSMLDASLAFMTSALTPYLTTGTPMPRMGNTGYSGLPTAAMFTARDGREISLGVVQPKQFAALARHLGREDWLADPRFATASSQRENFDALHAEVAAEIATRDAIEWEREMSAEGIPCGMVRRVDEAVDLARAGAMVPVALSEAADADRVDIPGPGFRLHPDHAGASGPPPRLDQHRQQILDWLETTT</sequence>
<dbReference type="SUPFAM" id="SSF89796">
    <property type="entry name" value="CoA-transferase family III (CaiB/BaiF)"/>
    <property type="match status" value="1"/>
</dbReference>